<dbReference type="Gene3D" id="2.60.40.10">
    <property type="entry name" value="Immunoglobulins"/>
    <property type="match status" value="3"/>
</dbReference>
<keyword evidence="3" id="KW-0326">Glycosidase</keyword>
<gene>
    <name evidence="5" type="ORF">JIN87_20930</name>
</gene>
<dbReference type="InterPro" id="IPR051913">
    <property type="entry name" value="GH2_Domain-Containing"/>
</dbReference>
<protein>
    <submittedName>
        <fullName evidence="5">DUF4982 domain-containing protein</fullName>
    </submittedName>
</protein>
<dbReference type="Pfam" id="PF02836">
    <property type="entry name" value="Glyco_hydro_2_C"/>
    <property type="match status" value="1"/>
</dbReference>
<dbReference type="EMBL" id="JAENIL010000046">
    <property type="protein sequence ID" value="MBK1879365.1"/>
    <property type="molecule type" value="Genomic_DNA"/>
</dbReference>
<dbReference type="Pfam" id="PF16355">
    <property type="entry name" value="DUF4982"/>
    <property type="match status" value="1"/>
</dbReference>
<dbReference type="InterPro" id="IPR017853">
    <property type="entry name" value="GH"/>
</dbReference>
<dbReference type="GO" id="GO:0005975">
    <property type="term" value="P:carbohydrate metabolic process"/>
    <property type="evidence" value="ECO:0007669"/>
    <property type="project" value="InterPro"/>
</dbReference>
<dbReference type="InterPro" id="IPR006103">
    <property type="entry name" value="Glyco_hydro_2_cat"/>
</dbReference>
<dbReference type="Pfam" id="PF13290">
    <property type="entry name" value="CHB_HEX_C_1"/>
    <property type="match status" value="1"/>
</dbReference>
<dbReference type="InterPro" id="IPR032311">
    <property type="entry name" value="DUF4982"/>
</dbReference>
<dbReference type="PANTHER" id="PTHR42732:SF1">
    <property type="entry name" value="BETA-MANNOSIDASE"/>
    <property type="match status" value="1"/>
</dbReference>
<sequence>MKPVSVFVLLLVFVTSLSAKISIDEGWSFIQRDVQGAEAIDFDDESWRVLGVPHDWSVEGEYAKSNPMGARGGYLPAGIGWYRKTIEVPAEWKGKHVEVAFDGIFRNSTVWANEVKLGERPYGWISFSYDVSEVVQNSDTLTIAVRVDNEQQPAARWYTGSGIYGHTWIAVREKVHVPGSGVFVRTEGNSVSIDTEIRNASEHESTAYLKTIVKDPSGQVIGSDEKKLQLAAGELGTVEQRLDFGETARWSVESPNLYSVVSTLKVEDREYESASTRFGFRDVEWKPETGMWVDGENIKLRGVCNHQDAGALGAAVPDKILRFRIEQLKAMGVNCIRVSHNPQTPIFYELCDEIGMFVMDEIFDGWNKKAEHDYGRYSFDEWWRRDVTDWIKRDRSHPSIIVWSVGNETHGEVAKDLVALCNELDPTRPVTSGSSENHDMDLFGVNGGSESKGYFERFRKGRDYGRVAFVGTENPHTWHVRGYYRTQSWFRDGYPNPKRGPHEIPDLTEEEIFTYDWTEEINKSSHKQIFNSSYDNATVRLNARQAIAQLRDIPFYAGSFRWTGHDYLGEAGFVHGGWPFKAFMGGVIDLANFEKDHYYLYQSQWTDEPMLHLLPHWTHPVMEEGTQIPVWAYTNCDSVELFLNGKSLGKRTPGETWDEMQCQWMVGWQRGELRAVAYKGGEAVLEKVVRSAGAPAKNALSIDGEALAESGKDWVQVRVATQDLDGNFYPYGENRTYFHVMGPAEIDALDNGSPMDVEPHHGQNNRIGFFGLTRAYVKSKGSEGAVILLAGAILGEKKLITSRKVHIDTQLLALRGALVRPMIEVYYTLDGSEPTAESTLYKGGFDVSLGTTVRALVMIDGEPTLEMEERFANDVGFVWTSGESKRGPIGEQAEDAWVFEAEVLSSGKNFNGAGYVDLGEAESAYVEWYQENDGAAGEYILKIRSSAFNPNDGRCNLQVTVNGVRVPHRVFVNNVETLGEDWQTVSLEVKLNRGANYIRVASAGLGQVLLDEIVLK</sequence>
<dbReference type="GO" id="GO:0004553">
    <property type="term" value="F:hydrolase activity, hydrolyzing O-glycosyl compounds"/>
    <property type="evidence" value="ECO:0007669"/>
    <property type="project" value="InterPro"/>
</dbReference>
<dbReference type="GO" id="GO:0030246">
    <property type="term" value="F:carbohydrate binding"/>
    <property type="evidence" value="ECO:0007669"/>
    <property type="project" value="InterPro"/>
</dbReference>
<evidence type="ECO:0000256" key="2">
    <source>
        <dbReference type="ARBA" id="ARBA00022801"/>
    </source>
</evidence>
<dbReference type="Pfam" id="PF00703">
    <property type="entry name" value="Glyco_hydro_2"/>
    <property type="match status" value="1"/>
</dbReference>
<dbReference type="InterPro" id="IPR005084">
    <property type="entry name" value="CBM6"/>
</dbReference>
<dbReference type="InterPro" id="IPR036156">
    <property type="entry name" value="Beta-gal/glucu_dom_sf"/>
</dbReference>
<dbReference type="AlphaFoldDB" id="A0A934VSU0"/>
<evidence type="ECO:0000313" key="6">
    <source>
        <dbReference type="Proteomes" id="UP000617628"/>
    </source>
</evidence>
<dbReference type="SUPFAM" id="SSF49785">
    <property type="entry name" value="Galactose-binding domain-like"/>
    <property type="match status" value="2"/>
</dbReference>
<reference evidence="5" key="1">
    <citation type="submission" date="2021-01" db="EMBL/GenBank/DDBJ databases">
        <title>Modified the classification status of verrucomicrobia.</title>
        <authorList>
            <person name="Feng X."/>
        </authorList>
    </citation>
    <scope>NUCLEOTIDE SEQUENCE</scope>
    <source>
        <strain evidence="5">KCTC 13126</strain>
    </source>
</reference>
<dbReference type="InterPro" id="IPR059177">
    <property type="entry name" value="GH29D-like_dom"/>
</dbReference>
<dbReference type="Pfam" id="PF18565">
    <property type="entry name" value="Glyco_hydro2_C5"/>
    <property type="match status" value="1"/>
</dbReference>
<evidence type="ECO:0000313" key="5">
    <source>
        <dbReference type="EMBL" id="MBK1879365.1"/>
    </source>
</evidence>
<dbReference type="Gene3D" id="3.20.20.80">
    <property type="entry name" value="Glycosidases"/>
    <property type="match status" value="1"/>
</dbReference>
<feature type="domain" description="CBM6" evidence="4">
    <location>
        <begin position="889"/>
        <end position="1016"/>
    </location>
</feature>
<dbReference type="InterPro" id="IPR013783">
    <property type="entry name" value="Ig-like_fold"/>
</dbReference>
<accession>A0A934VSU0</accession>
<evidence type="ECO:0000256" key="1">
    <source>
        <dbReference type="ARBA" id="ARBA00007401"/>
    </source>
</evidence>
<keyword evidence="6" id="KW-1185">Reference proteome</keyword>
<organism evidence="5 6">
    <name type="scientific">Pelagicoccus mobilis</name>
    <dbReference type="NCBI Taxonomy" id="415221"/>
    <lineage>
        <taxon>Bacteria</taxon>
        <taxon>Pseudomonadati</taxon>
        <taxon>Verrucomicrobiota</taxon>
        <taxon>Opitutia</taxon>
        <taxon>Puniceicoccales</taxon>
        <taxon>Pelagicoccaceae</taxon>
        <taxon>Pelagicoccus</taxon>
    </lineage>
</organism>
<dbReference type="PROSITE" id="PS51175">
    <property type="entry name" value="CBM6"/>
    <property type="match status" value="1"/>
</dbReference>
<dbReference type="InterPro" id="IPR008979">
    <property type="entry name" value="Galactose-bd-like_sf"/>
</dbReference>
<dbReference type="InterPro" id="IPR006102">
    <property type="entry name" value="Ig-like_GH2"/>
</dbReference>
<dbReference type="SUPFAM" id="SSF49303">
    <property type="entry name" value="beta-Galactosidase/glucuronidase domain"/>
    <property type="match status" value="1"/>
</dbReference>
<dbReference type="InterPro" id="IPR006101">
    <property type="entry name" value="Glyco_hydro_2"/>
</dbReference>
<proteinExistence type="inferred from homology"/>
<dbReference type="PANTHER" id="PTHR42732">
    <property type="entry name" value="BETA-GALACTOSIDASE"/>
    <property type="match status" value="1"/>
</dbReference>
<evidence type="ECO:0000259" key="4">
    <source>
        <dbReference type="PROSITE" id="PS51175"/>
    </source>
</evidence>
<dbReference type="Proteomes" id="UP000617628">
    <property type="component" value="Unassembled WGS sequence"/>
</dbReference>
<evidence type="ECO:0000256" key="3">
    <source>
        <dbReference type="ARBA" id="ARBA00023295"/>
    </source>
</evidence>
<name>A0A934VSU0_9BACT</name>
<dbReference type="RefSeq" id="WP_200357578.1">
    <property type="nucleotide sequence ID" value="NZ_JAENIL010000046.1"/>
</dbReference>
<dbReference type="InterPro" id="IPR040605">
    <property type="entry name" value="Glyco_hydro2_dom5"/>
</dbReference>
<comment type="caution">
    <text evidence="5">The sequence shown here is derived from an EMBL/GenBank/DDBJ whole genome shotgun (WGS) entry which is preliminary data.</text>
</comment>
<comment type="similarity">
    <text evidence="1">Belongs to the glycosyl hydrolase 2 family.</text>
</comment>
<dbReference type="SUPFAM" id="SSF51445">
    <property type="entry name" value="(Trans)glycosidases"/>
    <property type="match status" value="1"/>
</dbReference>
<dbReference type="Gene3D" id="2.60.120.260">
    <property type="entry name" value="Galactose-binding domain-like"/>
    <property type="match status" value="2"/>
</dbReference>
<keyword evidence="2" id="KW-0378">Hydrolase</keyword>
<dbReference type="PRINTS" id="PR00132">
    <property type="entry name" value="GLHYDRLASE2"/>
</dbReference>